<gene>
    <name evidence="1" type="ORF">DSO57_1038313</name>
</gene>
<proteinExistence type="predicted"/>
<keyword evidence="2" id="KW-1185">Reference proteome</keyword>
<accession>A0ACC2SZ06</accession>
<comment type="caution">
    <text evidence="1">The sequence shown here is derived from an EMBL/GenBank/DDBJ whole genome shotgun (WGS) entry which is preliminary data.</text>
</comment>
<protein>
    <submittedName>
        <fullName evidence="1">Uncharacterized protein</fullName>
    </submittedName>
</protein>
<dbReference type="Proteomes" id="UP001165960">
    <property type="component" value="Unassembled WGS sequence"/>
</dbReference>
<dbReference type="EMBL" id="QTSX02004023">
    <property type="protein sequence ID" value="KAJ9067528.1"/>
    <property type="molecule type" value="Genomic_DNA"/>
</dbReference>
<sequence>MMPGRRKFCVSLVPLGNSMREFNVAVSKSRVSWNISPSKPTLQQRSLPSSRSSRI</sequence>
<organism evidence="1 2">
    <name type="scientific">Entomophthora muscae</name>
    <dbReference type="NCBI Taxonomy" id="34485"/>
    <lineage>
        <taxon>Eukaryota</taxon>
        <taxon>Fungi</taxon>
        <taxon>Fungi incertae sedis</taxon>
        <taxon>Zoopagomycota</taxon>
        <taxon>Entomophthoromycotina</taxon>
        <taxon>Entomophthoromycetes</taxon>
        <taxon>Entomophthorales</taxon>
        <taxon>Entomophthoraceae</taxon>
        <taxon>Entomophthora</taxon>
    </lineage>
</organism>
<evidence type="ECO:0000313" key="2">
    <source>
        <dbReference type="Proteomes" id="UP001165960"/>
    </source>
</evidence>
<reference evidence="1" key="1">
    <citation type="submission" date="2022-04" db="EMBL/GenBank/DDBJ databases">
        <title>Genome of the entomopathogenic fungus Entomophthora muscae.</title>
        <authorList>
            <person name="Elya C."/>
            <person name="Lovett B.R."/>
            <person name="Lee E."/>
            <person name="Macias A.M."/>
            <person name="Hajek A.E."/>
            <person name="De Bivort B.L."/>
            <person name="Kasson M.T."/>
            <person name="De Fine Licht H.H."/>
            <person name="Stajich J.E."/>
        </authorList>
    </citation>
    <scope>NUCLEOTIDE SEQUENCE</scope>
    <source>
        <strain evidence="1">Berkeley</strain>
    </source>
</reference>
<name>A0ACC2SZ06_9FUNG</name>
<evidence type="ECO:0000313" key="1">
    <source>
        <dbReference type="EMBL" id="KAJ9067528.1"/>
    </source>
</evidence>